<dbReference type="Gene3D" id="3.30.450.20">
    <property type="entry name" value="PAS domain"/>
    <property type="match status" value="1"/>
</dbReference>
<dbReference type="InterPro" id="IPR011712">
    <property type="entry name" value="Sig_transdc_His_kin_sub3_dim/P"/>
</dbReference>
<evidence type="ECO:0000313" key="11">
    <source>
        <dbReference type="EMBL" id="UTW03603.1"/>
    </source>
</evidence>
<sequence>MKSPVTSLKTKMLLLSIIPLILVTVAITLISLSQAHQLSEQEIKTFEENLLRSKRQELQHYVALAMTSIARIVAEAEPGDKKAEAEVRQVLHSLTYGEDGYFFVYDQQGFNLVHPVQPELVGQNLYDVQDRDGQFVIRDLLQLAGEGGGFYRYVWNKPSKVGLVDKLSYVVQIPKLNWMMGTGLYLDDISKEVAAIRLKVTHNIRNTFLTVVAILASTVIVIALLGLGINVHASQLADARLREVAHRYVQFQVAQRRNFARELHDGINQLMVSVKFRIELAREKLQSHETKADIELSKGGEVLNQAIQEVRRLSHDLRPILLDDLGLESALHSMLDEFSERTGLKVSVHLDLPQQRLPDDIEITLYRIAQEALTNIERHAQAKSVVLSIWKEEGMIWVEIKDDGQGFIKHDNAVDGIGLLNMRERTELLSGHFSVRSKPGSGTRIRAGFTLV</sequence>
<dbReference type="PANTHER" id="PTHR24421:SF59">
    <property type="entry name" value="OXYGEN SENSOR HISTIDINE KINASE NREB"/>
    <property type="match status" value="1"/>
</dbReference>
<accession>A0ABY5GVY6</accession>
<dbReference type="Pfam" id="PF02518">
    <property type="entry name" value="HATPase_c"/>
    <property type="match status" value="1"/>
</dbReference>
<evidence type="ECO:0000256" key="8">
    <source>
        <dbReference type="ARBA" id="ARBA00023136"/>
    </source>
</evidence>
<dbReference type="Pfam" id="PF17200">
    <property type="entry name" value="sCache_2"/>
    <property type="match status" value="1"/>
</dbReference>
<dbReference type="SUPFAM" id="SSF55874">
    <property type="entry name" value="ATPase domain of HSP90 chaperone/DNA topoisomerase II/histidine kinase"/>
    <property type="match status" value="1"/>
</dbReference>
<dbReference type="Proteomes" id="UP001059950">
    <property type="component" value="Chromosome"/>
</dbReference>
<keyword evidence="7" id="KW-0902">Two-component regulatory system</keyword>
<evidence type="ECO:0000256" key="3">
    <source>
        <dbReference type="ARBA" id="ARBA00022679"/>
    </source>
</evidence>
<dbReference type="InterPro" id="IPR017171">
    <property type="entry name" value="Sig_transdc_His_kinase_MctS"/>
</dbReference>
<keyword evidence="5" id="KW-0418">Kinase</keyword>
<comment type="subcellular location">
    <subcellularLocation>
        <location evidence="1">Cell membrane</location>
        <topology evidence="1">Multi-pass membrane protein</topology>
    </subcellularLocation>
</comment>
<keyword evidence="2" id="KW-1003">Cell membrane</keyword>
<feature type="transmembrane region" description="Helical" evidence="9">
    <location>
        <begin position="207"/>
        <end position="229"/>
    </location>
</feature>
<evidence type="ECO:0000256" key="5">
    <source>
        <dbReference type="ARBA" id="ARBA00022777"/>
    </source>
</evidence>
<dbReference type="InterPro" id="IPR036890">
    <property type="entry name" value="HATPase_C_sf"/>
</dbReference>
<dbReference type="InterPro" id="IPR033480">
    <property type="entry name" value="sCache_2"/>
</dbReference>
<dbReference type="Gene3D" id="1.20.5.1930">
    <property type="match status" value="1"/>
</dbReference>
<keyword evidence="3" id="KW-0808">Transferase</keyword>
<evidence type="ECO:0000259" key="10">
    <source>
        <dbReference type="PROSITE" id="PS50109"/>
    </source>
</evidence>
<dbReference type="CDD" id="cd16917">
    <property type="entry name" value="HATPase_UhpB-NarQ-NarX-like"/>
    <property type="match status" value="1"/>
</dbReference>
<evidence type="ECO:0000256" key="2">
    <source>
        <dbReference type="ARBA" id="ARBA00022475"/>
    </source>
</evidence>
<evidence type="ECO:0000256" key="4">
    <source>
        <dbReference type="ARBA" id="ARBA00022692"/>
    </source>
</evidence>
<keyword evidence="8 9" id="KW-0472">Membrane</keyword>
<keyword evidence="6 9" id="KW-1133">Transmembrane helix</keyword>
<dbReference type="PIRSF" id="PIRSF037314">
    <property type="entry name" value="STHK_MctS"/>
    <property type="match status" value="1"/>
</dbReference>
<dbReference type="SMART" id="SM01049">
    <property type="entry name" value="Cache_2"/>
    <property type="match status" value="1"/>
</dbReference>
<name>A0ABY5GVY6_9GAMM</name>
<feature type="domain" description="Histidine kinase" evidence="10">
    <location>
        <begin position="258"/>
        <end position="452"/>
    </location>
</feature>
<keyword evidence="12" id="KW-1185">Reference proteome</keyword>
<dbReference type="InterPro" id="IPR050482">
    <property type="entry name" value="Sensor_HK_TwoCompSys"/>
</dbReference>
<gene>
    <name evidence="11" type="ORF">KDX31_00700</name>
</gene>
<dbReference type="Gene3D" id="3.30.565.10">
    <property type="entry name" value="Histidine kinase-like ATPase, C-terminal domain"/>
    <property type="match status" value="1"/>
</dbReference>
<reference evidence="11" key="1">
    <citation type="submission" date="2021-04" db="EMBL/GenBank/DDBJ databases">
        <title>Oceanospirillales bacteria with DddD are important DMSP degraders in coastal seawater.</title>
        <authorList>
            <person name="Liu J."/>
        </authorList>
    </citation>
    <scope>NUCLEOTIDE SEQUENCE</scope>
    <source>
        <strain evidence="11">GY6</strain>
    </source>
</reference>
<dbReference type="Pfam" id="PF07730">
    <property type="entry name" value="HisKA_3"/>
    <property type="match status" value="1"/>
</dbReference>
<dbReference type="EMBL" id="CP073344">
    <property type="protein sequence ID" value="UTW03603.1"/>
    <property type="molecule type" value="Genomic_DNA"/>
</dbReference>
<evidence type="ECO:0000313" key="12">
    <source>
        <dbReference type="Proteomes" id="UP001059950"/>
    </source>
</evidence>
<keyword evidence="4 9" id="KW-0812">Transmembrane</keyword>
<evidence type="ECO:0000256" key="1">
    <source>
        <dbReference type="ARBA" id="ARBA00004651"/>
    </source>
</evidence>
<evidence type="ECO:0000256" key="6">
    <source>
        <dbReference type="ARBA" id="ARBA00022989"/>
    </source>
</evidence>
<dbReference type="CDD" id="cd12912">
    <property type="entry name" value="PDC2_MCP_like"/>
    <property type="match status" value="1"/>
</dbReference>
<protein>
    <submittedName>
        <fullName evidence="11">Cache domain-containing protein</fullName>
    </submittedName>
</protein>
<feature type="transmembrane region" description="Helical" evidence="9">
    <location>
        <begin position="12"/>
        <end position="32"/>
    </location>
</feature>
<dbReference type="InterPro" id="IPR005467">
    <property type="entry name" value="His_kinase_dom"/>
</dbReference>
<proteinExistence type="predicted"/>
<dbReference type="PANTHER" id="PTHR24421">
    <property type="entry name" value="NITRATE/NITRITE SENSOR PROTEIN NARX-RELATED"/>
    <property type="match status" value="1"/>
</dbReference>
<evidence type="ECO:0000256" key="9">
    <source>
        <dbReference type="SAM" id="Phobius"/>
    </source>
</evidence>
<dbReference type="PROSITE" id="PS50109">
    <property type="entry name" value="HIS_KIN"/>
    <property type="match status" value="1"/>
</dbReference>
<organism evidence="11 12">
    <name type="scientific">Amphritea atlantica</name>
    <dbReference type="NCBI Taxonomy" id="355243"/>
    <lineage>
        <taxon>Bacteria</taxon>
        <taxon>Pseudomonadati</taxon>
        <taxon>Pseudomonadota</taxon>
        <taxon>Gammaproteobacteria</taxon>
        <taxon>Oceanospirillales</taxon>
        <taxon>Oceanospirillaceae</taxon>
        <taxon>Amphritea</taxon>
    </lineage>
</organism>
<dbReference type="InterPro" id="IPR003594">
    <property type="entry name" value="HATPase_dom"/>
</dbReference>
<evidence type="ECO:0000256" key="7">
    <source>
        <dbReference type="ARBA" id="ARBA00023012"/>
    </source>
</evidence>